<name>A0ABT2MDS5_9MYCO</name>
<dbReference type="EMBL" id="JAODWD010000004">
    <property type="protein sequence ID" value="MCT7660424.1"/>
    <property type="molecule type" value="Genomic_DNA"/>
</dbReference>
<organism evidence="9 10">
    <name type="scientific">Mycobacterium deserti</name>
    <dbReference type="NCBI Taxonomy" id="2978347"/>
    <lineage>
        <taxon>Bacteria</taxon>
        <taxon>Bacillati</taxon>
        <taxon>Actinomycetota</taxon>
        <taxon>Actinomycetes</taxon>
        <taxon>Mycobacteriales</taxon>
        <taxon>Mycobacteriaceae</taxon>
        <taxon>Mycobacterium</taxon>
    </lineage>
</organism>
<dbReference type="InterPro" id="IPR015590">
    <property type="entry name" value="Aldehyde_DH_dom"/>
</dbReference>
<dbReference type="HAMAP" id="MF_00412">
    <property type="entry name" value="ProA"/>
    <property type="match status" value="1"/>
</dbReference>
<accession>A0ABT2MDS5</accession>
<dbReference type="NCBIfam" id="TIGR00407">
    <property type="entry name" value="proA"/>
    <property type="match status" value="1"/>
</dbReference>
<dbReference type="PIRSF" id="PIRSF000151">
    <property type="entry name" value="GPR"/>
    <property type="match status" value="1"/>
</dbReference>
<evidence type="ECO:0000256" key="3">
    <source>
        <dbReference type="ARBA" id="ARBA00022650"/>
    </source>
</evidence>
<comment type="catalytic activity">
    <reaction evidence="6 7">
        <text>L-glutamate 5-semialdehyde + phosphate + NADP(+) = L-glutamyl 5-phosphate + NADPH + H(+)</text>
        <dbReference type="Rhea" id="RHEA:19541"/>
        <dbReference type="ChEBI" id="CHEBI:15378"/>
        <dbReference type="ChEBI" id="CHEBI:43474"/>
        <dbReference type="ChEBI" id="CHEBI:57783"/>
        <dbReference type="ChEBI" id="CHEBI:58066"/>
        <dbReference type="ChEBI" id="CHEBI:58274"/>
        <dbReference type="ChEBI" id="CHEBI:58349"/>
        <dbReference type="EC" id="1.2.1.41"/>
    </reaction>
</comment>
<reference evidence="10" key="1">
    <citation type="submission" date="2023-07" db="EMBL/GenBank/DDBJ databases">
        <authorList>
            <person name="Deng Y."/>
            <person name="Zhang Y.-Q."/>
        </authorList>
    </citation>
    <scope>NUCLEOTIDE SEQUENCE [LARGE SCALE GENOMIC DNA]</scope>
    <source>
        <strain evidence="10">CPCC 205710</strain>
    </source>
</reference>
<dbReference type="SUPFAM" id="SSF53720">
    <property type="entry name" value="ALDH-like"/>
    <property type="match status" value="1"/>
</dbReference>
<dbReference type="Gene3D" id="3.40.605.10">
    <property type="entry name" value="Aldehyde Dehydrogenase, Chain A, domain 1"/>
    <property type="match status" value="1"/>
</dbReference>
<keyword evidence="7" id="KW-0963">Cytoplasm</keyword>
<evidence type="ECO:0000313" key="10">
    <source>
        <dbReference type="Proteomes" id="UP001206639"/>
    </source>
</evidence>
<dbReference type="CDD" id="cd07079">
    <property type="entry name" value="ALDH_F18-19_ProA-GPR"/>
    <property type="match status" value="1"/>
</dbReference>
<evidence type="ECO:0000256" key="1">
    <source>
        <dbReference type="ARBA" id="ARBA00004985"/>
    </source>
</evidence>
<sequence length="415" mass="43631">MSVEAPSIADLRQQVHDAARRARGASRSLATLSTETKNRALHAAADAVLSRVHEILAANAQDLEAARAAGTPEAMLDRLALNPQRVDGIAAGLRQVAGLPDPIGEVLRGRTLPNGLRLRQQRVPLGVVGIVYEGRPNVTVDAFGLTLKSGNAVLLRGSSSAARSNDALVTTLRGGLVGEGLEADIVQLLPSENRASVTHLIQARGLVDVVIPRGGAGLIDAVVRDAQVPTIETGVGNCHVYVHESADLKMAERILLNAKTRRPSVCNAAESVLVDASIADVALPRLRKALQDAGVSVHDNPSDDELRAEFLSMDIALAVVDGLDAAIEHVNEYGTGHTEAIVATDLAAAQRFTDRVDAAAVMVNASTAFTDGEQFGFGAEIGISTQKLHARGPMGLPELTSTKWIVWGDGHTRPA</sequence>
<feature type="domain" description="Aldehyde dehydrogenase" evidence="8">
    <location>
        <begin position="12"/>
        <end position="295"/>
    </location>
</feature>
<dbReference type="PANTHER" id="PTHR11063">
    <property type="entry name" value="GLUTAMATE SEMIALDEHYDE DEHYDROGENASE"/>
    <property type="match status" value="1"/>
</dbReference>
<comment type="caution">
    <text evidence="9">The sequence shown here is derived from an EMBL/GenBank/DDBJ whole genome shotgun (WGS) entry which is preliminary data.</text>
</comment>
<feature type="domain" description="Aldehyde dehydrogenase" evidence="8">
    <location>
        <begin position="318"/>
        <end position="404"/>
    </location>
</feature>
<keyword evidence="10" id="KW-1185">Reference proteome</keyword>
<evidence type="ECO:0000256" key="6">
    <source>
        <dbReference type="ARBA" id="ARBA00049024"/>
    </source>
</evidence>
<dbReference type="PANTHER" id="PTHR11063:SF8">
    <property type="entry name" value="DELTA-1-PYRROLINE-5-CARBOXYLATE SYNTHASE"/>
    <property type="match status" value="1"/>
</dbReference>
<evidence type="ECO:0000256" key="4">
    <source>
        <dbReference type="ARBA" id="ARBA00022857"/>
    </source>
</evidence>
<dbReference type="InterPro" id="IPR012134">
    <property type="entry name" value="Glu-5-SA_DH"/>
</dbReference>
<keyword evidence="4 7" id="KW-0521">NADP</keyword>
<dbReference type="RefSeq" id="WP_260994467.1">
    <property type="nucleotide sequence ID" value="NZ_JAODWD010000004.1"/>
</dbReference>
<dbReference type="InterPro" id="IPR016163">
    <property type="entry name" value="Ald_DH_C"/>
</dbReference>
<evidence type="ECO:0000259" key="8">
    <source>
        <dbReference type="Pfam" id="PF00171"/>
    </source>
</evidence>
<keyword evidence="2 7" id="KW-0028">Amino-acid biosynthesis</keyword>
<evidence type="ECO:0000256" key="2">
    <source>
        <dbReference type="ARBA" id="ARBA00022605"/>
    </source>
</evidence>
<dbReference type="EC" id="1.2.1.41" evidence="7"/>
<comment type="subcellular location">
    <subcellularLocation>
        <location evidence="7">Cytoplasm</location>
    </subcellularLocation>
</comment>
<protein>
    <recommendedName>
        <fullName evidence="7">Gamma-glutamyl phosphate reductase</fullName>
        <shortName evidence="7">GPR</shortName>
        <ecNumber evidence="7">1.2.1.41</ecNumber>
    </recommendedName>
    <alternativeName>
        <fullName evidence="7">Glutamate-5-semialdehyde dehydrogenase</fullName>
    </alternativeName>
    <alternativeName>
        <fullName evidence="7">Glutamyl-gamma-semialdehyde dehydrogenase</fullName>
        <shortName evidence="7">GSA dehydrogenase</shortName>
    </alternativeName>
</protein>
<comment type="pathway">
    <text evidence="1 7">Amino-acid biosynthesis; L-proline biosynthesis; L-glutamate 5-semialdehyde from L-glutamate: step 2/2.</text>
</comment>
<dbReference type="Proteomes" id="UP001206639">
    <property type="component" value="Unassembled WGS sequence"/>
</dbReference>
<dbReference type="InterPro" id="IPR016162">
    <property type="entry name" value="Ald_DH_N"/>
</dbReference>
<dbReference type="InterPro" id="IPR016161">
    <property type="entry name" value="Ald_DH/histidinol_DH"/>
</dbReference>
<dbReference type="GO" id="GO:0004350">
    <property type="term" value="F:glutamate-5-semialdehyde dehydrogenase activity"/>
    <property type="evidence" value="ECO:0007669"/>
    <property type="project" value="UniProtKB-EC"/>
</dbReference>
<keyword evidence="3 7" id="KW-0641">Proline biosynthesis</keyword>
<evidence type="ECO:0000313" key="9">
    <source>
        <dbReference type="EMBL" id="MCT7660424.1"/>
    </source>
</evidence>
<proteinExistence type="inferred from homology"/>
<comment type="function">
    <text evidence="7">Catalyzes the NADPH-dependent reduction of L-glutamate 5-phosphate into L-glutamate 5-semialdehyde and phosphate. The product spontaneously undergoes cyclization to form 1-pyrroline-5-carboxylate.</text>
</comment>
<dbReference type="Pfam" id="PF00171">
    <property type="entry name" value="Aldedh"/>
    <property type="match status" value="2"/>
</dbReference>
<gene>
    <name evidence="7" type="primary">proA</name>
    <name evidence="9" type="ORF">N4S67_18605</name>
</gene>
<comment type="similarity">
    <text evidence="7">Belongs to the gamma-glutamyl phosphate reductase family.</text>
</comment>
<dbReference type="Gene3D" id="3.40.309.10">
    <property type="entry name" value="Aldehyde Dehydrogenase, Chain A, domain 2"/>
    <property type="match status" value="1"/>
</dbReference>
<evidence type="ECO:0000256" key="5">
    <source>
        <dbReference type="ARBA" id="ARBA00023002"/>
    </source>
</evidence>
<keyword evidence="5 7" id="KW-0560">Oxidoreductase</keyword>
<dbReference type="NCBIfam" id="NF001221">
    <property type="entry name" value="PRK00197.1"/>
    <property type="match status" value="1"/>
</dbReference>
<evidence type="ECO:0000256" key="7">
    <source>
        <dbReference type="HAMAP-Rule" id="MF_00412"/>
    </source>
</evidence>
<dbReference type="InterPro" id="IPR000965">
    <property type="entry name" value="GPR_dom"/>
</dbReference>